<dbReference type="AlphaFoldDB" id="A0A8S1IME6"/>
<proteinExistence type="predicted"/>
<dbReference type="EMBL" id="CAJHUC010000423">
    <property type="protein sequence ID" value="CAD7696019.1"/>
    <property type="molecule type" value="Genomic_DNA"/>
</dbReference>
<dbReference type="Gene3D" id="1.10.510.10">
    <property type="entry name" value="Transferase(Phosphotransferase) domain 1"/>
    <property type="match status" value="1"/>
</dbReference>
<dbReference type="Proteomes" id="UP000708148">
    <property type="component" value="Unassembled WGS sequence"/>
</dbReference>
<dbReference type="PANTHER" id="PTHR48012">
    <property type="entry name" value="STERILE20-LIKE KINASE, ISOFORM B-RELATED"/>
    <property type="match status" value="1"/>
</dbReference>
<feature type="compositionally biased region" description="Low complexity" evidence="7">
    <location>
        <begin position="413"/>
        <end position="427"/>
    </location>
</feature>
<comment type="caution">
    <text evidence="9">The sequence shown here is derived from an EMBL/GenBank/DDBJ whole genome shotgun (WGS) entry which is preliminary data.</text>
</comment>
<dbReference type="InterPro" id="IPR050629">
    <property type="entry name" value="STE20/SPS1-PAK"/>
</dbReference>
<evidence type="ECO:0000256" key="1">
    <source>
        <dbReference type="ARBA" id="ARBA00012513"/>
    </source>
</evidence>
<feature type="region of interest" description="Disordered" evidence="7">
    <location>
        <begin position="321"/>
        <end position="343"/>
    </location>
</feature>
<dbReference type="GO" id="GO:0005524">
    <property type="term" value="F:ATP binding"/>
    <property type="evidence" value="ECO:0007669"/>
    <property type="project" value="UniProtKB-UniRule"/>
</dbReference>
<keyword evidence="10" id="KW-1185">Reference proteome</keyword>
<evidence type="ECO:0000256" key="5">
    <source>
        <dbReference type="ARBA" id="ARBA00022840"/>
    </source>
</evidence>
<dbReference type="InterPro" id="IPR011009">
    <property type="entry name" value="Kinase-like_dom_sf"/>
</dbReference>
<keyword evidence="2" id="KW-0808">Transferase</keyword>
<dbReference type="SUPFAM" id="SSF56112">
    <property type="entry name" value="Protein kinase-like (PK-like)"/>
    <property type="match status" value="1"/>
</dbReference>
<evidence type="ECO:0000256" key="6">
    <source>
        <dbReference type="PROSITE-ProRule" id="PRU10141"/>
    </source>
</evidence>
<sequence>MDPLEKYELLQQLGKGSYGIVYKGVDRQTSEIVAVKIISLSGQQGEELVRIQREIEMLQGCGHPNVVQYKGSYTYNDSLWIVMEFCGGGSIADIVRSLDTPLTEDLIAYVCAETLKGLAYLHALGMVHRDIKCGNILLTESGEVKLADFGVAAQLTSTLSKRNTFIGTPHWMAPEVIQHSRYDGKVDVWALGISAVEMAEITPPRFNVHPMRVIFMISKEPSPELENKSKWSGTFNDFIAQALQKDPNRRPSAKFLQQHRFVVRPPASSKVDLLPMVKQCQEIFLSKLPVAGDTLELQSTQLSLNTGTLKASTVRQTWKNEPTGTVALGATPRRPSQQDGGDDTVAYSGSVVISGHNSFDGQSTHRRTDTMDTTVFDTLGTSGRMDSFVASTRDEGGDGEYLAAVKAMEAESRGGQSRGPSGQASPSTSQAYARNRVKEKLWAVHNGGSIIPMPFLSARHAAPLGLLDSSGPSQRPSRGGLRPEDEELLISLARESLPGDKLPDSLVQRVSGSLVLQNLLRTLSYHQRCLNILPMDKEAAKKTRRVVSQLAEVLRTILCL</sequence>
<evidence type="ECO:0000256" key="7">
    <source>
        <dbReference type="SAM" id="MobiDB-lite"/>
    </source>
</evidence>
<dbReference type="EC" id="2.7.11.1" evidence="1"/>
<feature type="region of interest" description="Disordered" evidence="7">
    <location>
        <begin position="409"/>
        <end position="432"/>
    </location>
</feature>
<dbReference type="OrthoDB" id="248923at2759"/>
<dbReference type="FunFam" id="1.10.510.10:FF:001091">
    <property type="entry name" value="STE family protein kinase"/>
    <property type="match status" value="1"/>
</dbReference>
<evidence type="ECO:0000256" key="3">
    <source>
        <dbReference type="ARBA" id="ARBA00022741"/>
    </source>
</evidence>
<dbReference type="Pfam" id="PF00069">
    <property type="entry name" value="Pkinase"/>
    <property type="match status" value="1"/>
</dbReference>
<keyword evidence="5 6" id="KW-0067">ATP-binding</keyword>
<dbReference type="PROSITE" id="PS50011">
    <property type="entry name" value="PROTEIN_KINASE_DOM"/>
    <property type="match status" value="1"/>
</dbReference>
<dbReference type="SMART" id="SM00220">
    <property type="entry name" value="S_TKc"/>
    <property type="match status" value="1"/>
</dbReference>
<dbReference type="PANTHER" id="PTHR48012:SF18">
    <property type="entry name" value="HAPPYHOUR, ISOFORM A"/>
    <property type="match status" value="1"/>
</dbReference>
<dbReference type="InterPro" id="IPR000719">
    <property type="entry name" value="Prot_kinase_dom"/>
</dbReference>
<accession>A0A8S1IME6</accession>
<evidence type="ECO:0000256" key="4">
    <source>
        <dbReference type="ARBA" id="ARBA00022777"/>
    </source>
</evidence>
<evidence type="ECO:0000259" key="8">
    <source>
        <dbReference type="PROSITE" id="PS50011"/>
    </source>
</evidence>
<organism evidence="9 10">
    <name type="scientific">Ostreobium quekettii</name>
    <dbReference type="NCBI Taxonomy" id="121088"/>
    <lineage>
        <taxon>Eukaryota</taxon>
        <taxon>Viridiplantae</taxon>
        <taxon>Chlorophyta</taxon>
        <taxon>core chlorophytes</taxon>
        <taxon>Ulvophyceae</taxon>
        <taxon>TCBD clade</taxon>
        <taxon>Bryopsidales</taxon>
        <taxon>Ostreobineae</taxon>
        <taxon>Ostreobiaceae</taxon>
        <taxon>Ostreobium</taxon>
    </lineage>
</organism>
<dbReference type="GO" id="GO:0004674">
    <property type="term" value="F:protein serine/threonine kinase activity"/>
    <property type="evidence" value="ECO:0007669"/>
    <property type="project" value="UniProtKB-EC"/>
</dbReference>
<feature type="binding site" evidence="6">
    <location>
        <position position="36"/>
    </location>
    <ligand>
        <name>ATP</name>
        <dbReference type="ChEBI" id="CHEBI:30616"/>
    </ligand>
</feature>
<evidence type="ECO:0000313" key="9">
    <source>
        <dbReference type="EMBL" id="CAD7696019.1"/>
    </source>
</evidence>
<dbReference type="InterPro" id="IPR008271">
    <property type="entry name" value="Ser/Thr_kinase_AS"/>
</dbReference>
<dbReference type="PROSITE" id="PS00108">
    <property type="entry name" value="PROTEIN_KINASE_ST"/>
    <property type="match status" value="1"/>
</dbReference>
<gene>
    <name evidence="9" type="ORF">OSTQU699_LOCUS1380</name>
</gene>
<protein>
    <recommendedName>
        <fullName evidence="1">non-specific serine/threonine protein kinase</fullName>
        <ecNumber evidence="1">2.7.11.1</ecNumber>
    </recommendedName>
</protein>
<dbReference type="GO" id="GO:0035556">
    <property type="term" value="P:intracellular signal transduction"/>
    <property type="evidence" value="ECO:0007669"/>
    <property type="project" value="TreeGrafter"/>
</dbReference>
<keyword evidence="3 6" id="KW-0547">Nucleotide-binding</keyword>
<dbReference type="PROSITE" id="PS00107">
    <property type="entry name" value="PROTEIN_KINASE_ATP"/>
    <property type="match status" value="1"/>
</dbReference>
<feature type="domain" description="Protein kinase" evidence="8">
    <location>
        <begin position="7"/>
        <end position="262"/>
    </location>
</feature>
<dbReference type="GO" id="GO:0005737">
    <property type="term" value="C:cytoplasm"/>
    <property type="evidence" value="ECO:0007669"/>
    <property type="project" value="TreeGrafter"/>
</dbReference>
<evidence type="ECO:0000256" key="2">
    <source>
        <dbReference type="ARBA" id="ARBA00022679"/>
    </source>
</evidence>
<name>A0A8S1IME6_9CHLO</name>
<evidence type="ECO:0000313" key="10">
    <source>
        <dbReference type="Proteomes" id="UP000708148"/>
    </source>
</evidence>
<keyword evidence="4" id="KW-0418">Kinase</keyword>
<dbReference type="InterPro" id="IPR017441">
    <property type="entry name" value="Protein_kinase_ATP_BS"/>
</dbReference>
<reference evidence="9" key="1">
    <citation type="submission" date="2020-12" db="EMBL/GenBank/DDBJ databases">
        <authorList>
            <person name="Iha C."/>
        </authorList>
    </citation>
    <scope>NUCLEOTIDE SEQUENCE</scope>
</reference>